<sequence>MLNFSCILHNKTCIIQNKIYVDSTLLGDQQEPSIMYISCCLENGASLNWTPLGNTESALLLKWPSFKRISAFYAPGLLLLMRYRDYCPKNATERLQGCKLISLFDLVEILL</sequence>
<dbReference type="AlphaFoldDB" id="A0AAV4QTY7"/>
<evidence type="ECO:0000313" key="1">
    <source>
        <dbReference type="EMBL" id="GIY11739.1"/>
    </source>
</evidence>
<organism evidence="1 2">
    <name type="scientific">Caerostris extrusa</name>
    <name type="common">Bark spider</name>
    <name type="synonym">Caerostris bankana</name>
    <dbReference type="NCBI Taxonomy" id="172846"/>
    <lineage>
        <taxon>Eukaryota</taxon>
        <taxon>Metazoa</taxon>
        <taxon>Ecdysozoa</taxon>
        <taxon>Arthropoda</taxon>
        <taxon>Chelicerata</taxon>
        <taxon>Arachnida</taxon>
        <taxon>Araneae</taxon>
        <taxon>Araneomorphae</taxon>
        <taxon>Entelegynae</taxon>
        <taxon>Araneoidea</taxon>
        <taxon>Araneidae</taxon>
        <taxon>Caerostris</taxon>
    </lineage>
</organism>
<dbReference type="Proteomes" id="UP001054945">
    <property type="component" value="Unassembled WGS sequence"/>
</dbReference>
<reference evidence="1 2" key="1">
    <citation type="submission" date="2021-06" db="EMBL/GenBank/DDBJ databases">
        <title>Caerostris extrusa draft genome.</title>
        <authorList>
            <person name="Kono N."/>
            <person name="Arakawa K."/>
        </authorList>
    </citation>
    <scope>NUCLEOTIDE SEQUENCE [LARGE SCALE GENOMIC DNA]</scope>
</reference>
<keyword evidence="2" id="KW-1185">Reference proteome</keyword>
<name>A0AAV4QTY7_CAEEX</name>
<accession>A0AAV4QTY7</accession>
<evidence type="ECO:0000313" key="2">
    <source>
        <dbReference type="Proteomes" id="UP001054945"/>
    </source>
</evidence>
<comment type="caution">
    <text evidence="1">The sequence shown here is derived from an EMBL/GenBank/DDBJ whole genome shotgun (WGS) entry which is preliminary data.</text>
</comment>
<gene>
    <name evidence="1" type="ORF">CEXT_402891</name>
</gene>
<protein>
    <submittedName>
        <fullName evidence="1">Uncharacterized protein</fullName>
    </submittedName>
</protein>
<dbReference type="EMBL" id="BPLR01006688">
    <property type="protein sequence ID" value="GIY11739.1"/>
    <property type="molecule type" value="Genomic_DNA"/>
</dbReference>
<proteinExistence type="predicted"/>